<accession>A0A377GAD3</accession>
<gene>
    <name evidence="2" type="ORF">NCTC11370_01866</name>
</gene>
<name>A0A377GAD3_9GAMM</name>
<feature type="chain" id="PRO_5016812245" evidence="1">
    <location>
        <begin position="18"/>
        <end position="360"/>
    </location>
</feature>
<dbReference type="Proteomes" id="UP000254554">
    <property type="component" value="Unassembled WGS sequence"/>
</dbReference>
<dbReference type="OrthoDB" id="6080009at2"/>
<dbReference type="Pfam" id="PF12060">
    <property type="entry name" value="DUF3541"/>
    <property type="match status" value="1"/>
</dbReference>
<feature type="signal peptide" evidence="1">
    <location>
        <begin position="1"/>
        <end position="17"/>
    </location>
</feature>
<keyword evidence="3" id="KW-1185">Reference proteome</keyword>
<sequence length="360" mass="43351">MRYLIFILFLFHSLCHANIGDQILKEYQSKFYTLPVTHQEHFAMRMYALTGNEEYINPIINYLYILGGRYRYLYKNLQNEIVIEIENKRLLSIAEGDTEKTKKRIKESLKYPKIAYYLSLLIMTNKIYFYHMEETPLFPDTIKVINFLKTKKNYFKKYILDKENIKIYGAQLINYVYYLYDFGIIDLRASYMQNFREVFADHQDSQLNDMDYSAKIYGMTHFILSESRYYQKPFDPNQFNWINTYLKTHIDEIISRTEYDVVAEVGVCLMLIQDNDFKIINKIKSYLETIYNKNYHMLPNKENSFDLVKGEHRNILTIMLFNWPNKLTPVPRSLFQTMLEKNFVLSEYDSKITYGLRVPY</sequence>
<evidence type="ECO:0000256" key="1">
    <source>
        <dbReference type="SAM" id="SignalP"/>
    </source>
</evidence>
<organism evidence="2 3">
    <name type="scientific">Fluoribacter dumoffii</name>
    <dbReference type="NCBI Taxonomy" id="463"/>
    <lineage>
        <taxon>Bacteria</taxon>
        <taxon>Pseudomonadati</taxon>
        <taxon>Pseudomonadota</taxon>
        <taxon>Gammaproteobacteria</taxon>
        <taxon>Legionellales</taxon>
        <taxon>Legionellaceae</taxon>
        <taxon>Fluoribacter</taxon>
    </lineage>
</organism>
<evidence type="ECO:0000313" key="2">
    <source>
        <dbReference type="EMBL" id="STO21786.1"/>
    </source>
</evidence>
<proteinExistence type="predicted"/>
<dbReference type="EMBL" id="UGGT01000001">
    <property type="protein sequence ID" value="STO21786.1"/>
    <property type="molecule type" value="Genomic_DNA"/>
</dbReference>
<dbReference type="GeneID" id="93291580"/>
<protein>
    <submittedName>
        <fullName evidence="2">Domain of uncharacterized function (DUF3541)</fullName>
    </submittedName>
</protein>
<dbReference type="InterPro" id="IPR021928">
    <property type="entry name" value="DUF3541"/>
</dbReference>
<dbReference type="RefSeq" id="WP_010654054.1">
    <property type="nucleotide sequence ID" value="NZ_JAPHOO010000001.1"/>
</dbReference>
<dbReference type="AlphaFoldDB" id="A0A377GAD3"/>
<evidence type="ECO:0000313" key="3">
    <source>
        <dbReference type="Proteomes" id="UP000254554"/>
    </source>
</evidence>
<keyword evidence="1" id="KW-0732">Signal</keyword>
<reference evidence="2 3" key="1">
    <citation type="submission" date="2018-06" db="EMBL/GenBank/DDBJ databases">
        <authorList>
            <consortium name="Pathogen Informatics"/>
            <person name="Doyle S."/>
        </authorList>
    </citation>
    <scope>NUCLEOTIDE SEQUENCE [LARGE SCALE GENOMIC DNA]</scope>
    <source>
        <strain evidence="2 3">NCTC11370</strain>
    </source>
</reference>